<comment type="caution">
    <text evidence="1">The sequence shown here is derived from an EMBL/GenBank/DDBJ whole genome shotgun (WGS) entry which is preliminary data.</text>
</comment>
<evidence type="ECO:0000313" key="2">
    <source>
        <dbReference type="Proteomes" id="UP000789375"/>
    </source>
</evidence>
<gene>
    <name evidence="1" type="ORF">FMOSSE_LOCUS15992</name>
</gene>
<evidence type="ECO:0000313" key="1">
    <source>
        <dbReference type="EMBL" id="CAG8737976.1"/>
    </source>
</evidence>
<reference evidence="1" key="1">
    <citation type="submission" date="2021-06" db="EMBL/GenBank/DDBJ databases">
        <authorList>
            <person name="Kallberg Y."/>
            <person name="Tangrot J."/>
            <person name="Rosling A."/>
        </authorList>
    </citation>
    <scope>NUCLEOTIDE SEQUENCE</scope>
    <source>
        <strain evidence="1">87-6 pot B 2015</strain>
    </source>
</reference>
<protein>
    <submittedName>
        <fullName evidence="1">5632_t:CDS:1</fullName>
    </submittedName>
</protein>
<accession>A0A9N9IK25</accession>
<keyword evidence="2" id="KW-1185">Reference proteome</keyword>
<name>A0A9N9IK25_FUNMO</name>
<dbReference type="EMBL" id="CAJVPP010019435">
    <property type="protein sequence ID" value="CAG8737976.1"/>
    <property type="molecule type" value="Genomic_DNA"/>
</dbReference>
<feature type="non-terminal residue" evidence="1">
    <location>
        <position position="1"/>
    </location>
</feature>
<sequence>FEEQPTIFVKAIEVKAIIQNQQFWYDVEQLKTILCLAKNAIKALKFTTTTLADCFLN</sequence>
<organism evidence="1 2">
    <name type="scientific">Funneliformis mosseae</name>
    <name type="common">Endomycorrhizal fungus</name>
    <name type="synonym">Glomus mosseae</name>
    <dbReference type="NCBI Taxonomy" id="27381"/>
    <lineage>
        <taxon>Eukaryota</taxon>
        <taxon>Fungi</taxon>
        <taxon>Fungi incertae sedis</taxon>
        <taxon>Mucoromycota</taxon>
        <taxon>Glomeromycotina</taxon>
        <taxon>Glomeromycetes</taxon>
        <taxon>Glomerales</taxon>
        <taxon>Glomeraceae</taxon>
        <taxon>Funneliformis</taxon>
    </lineage>
</organism>
<dbReference type="AlphaFoldDB" id="A0A9N9IK25"/>
<proteinExistence type="predicted"/>
<dbReference type="Proteomes" id="UP000789375">
    <property type="component" value="Unassembled WGS sequence"/>
</dbReference>